<keyword evidence="1" id="KW-0472">Membrane</keyword>
<reference evidence="2 3" key="1">
    <citation type="submission" date="2020-02" db="EMBL/GenBank/DDBJ databases">
        <authorList>
            <person name="Kim Y.B."/>
            <person name="Roh S.W."/>
        </authorList>
    </citation>
    <scope>NUCLEOTIDE SEQUENCE [LARGE SCALE GENOMIC DNA]</scope>
    <source>
        <strain evidence="2 3">DSM 103574</strain>
    </source>
</reference>
<organism evidence="2 3">
    <name type="scientific">Aminipila butyrica</name>
    <dbReference type="NCBI Taxonomy" id="433296"/>
    <lineage>
        <taxon>Bacteria</taxon>
        <taxon>Bacillati</taxon>
        <taxon>Bacillota</taxon>
        <taxon>Clostridia</taxon>
        <taxon>Peptostreptococcales</taxon>
        <taxon>Anaerovoracaceae</taxon>
        <taxon>Aminipila</taxon>
    </lineage>
</organism>
<feature type="transmembrane region" description="Helical" evidence="1">
    <location>
        <begin position="7"/>
        <end position="26"/>
    </location>
</feature>
<dbReference type="AlphaFoldDB" id="A0A858BXQ6"/>
<dbReference type="KEGG" id="abut:Ami103574_10310"/>
<proteinExistence type="predicted"/>
<name>A0A858BXQ6_9FIRM</name>
<evidence type="ECO:0000313" key="2">
    <source>
        <dbReference type="EMBL" id="QIB69690.1"/>
    </source>
</evidence>
<keyword evidence="1" id="KW-0812">Transmembrane</keyword>
<feature type="transmembrane region" description="Helical" evidence="1">
    <location>
        <begin position="68"/>
        <end position="93"/>
    </location>
</feature>
<accession>A0A858BXQ6</accession>
<feature type="transmembrane region" description="Helical" evidence="1">
    <location>
        <begin position="32"/>
        <end position="56"/>
    </location>
</feature>
<evidence type="ECO:0000313" key="3">
    <source>
        <dbReference type="Proteomes" id="UP000466848"/>
    </source>
</evidence>
<dbReference type="EMBL" id="CP048649">
    <property type="protein sequence ID" value="QIB69690.1"/>
    <property type="molecule type" value="Genomic_DNA"/>
</dbReference>
<dbReference type="Proteomes" id="UP000466848">
    <property type="component" value="Chromosome"/>
</dbReference>
<keyword evidence="3" id="KW-1185">Reference proteome</keyword>
<gene>
    <name evidence="2" type="ORF">Ami103574_10310</name>
</gene>
<dbReference type="RefSeq" id="WP_163066930.1">
    <property type="nucleotide sequence ID" value="NZ_CP048649.1"/>
</dbReference>
<feature type="transmembrane region" description="Helical" evidence="1">
    <location>
        <begin position="99"/>
        <end position="120"/>
    </location>
</feature>
<evidence type="ECO:0000256" key="1">
    <source>
        <dbReference type="SAM" id="Phobius"/>
    </source>
</evidence>
<protein>
    <submittedName>
        <fullName evidence="2">Uncharacterized protein</fullName>
    </submittedName>
</protein>
<keyword evidence="1" id="KW-1133">Transmembrane helix</keyword>
<sequence>MSRGSLTAIVSYTIAILVVIVGFFLLDIEQIALNFWAFGFLLLSLVVSLLVTLALVTPKGNRDRIYYSTGLVSAIWLYELVVIISMFFTGWFAEHLFRFVFLQIAINAVFFIVAVVIVNVSAQVHDNKIKTYDDIQNGEHNRPKRGGI</sequence>